<sequence>MTRDSAAASTPADVPEEVDESSTDPSTYADRVLGCLLGTMAGDAYGVLHAVGDDPSAALGDPAALAVSDATQLTLYTVDGLVDALEWANDGVAADETACLWLAYLRWLVRQGEHLPANAPAPPGRWLDRQDDLLPVHDPDADTVRALLTGAMGTRSRPLNPQAEGAGALMRSAPFGLVPRIPASMVERLTVDAAALTHGSPAARGTAALFSGLIRSLAIDELTLDEAVRIMRGEEDRLAHTSGHDDGTSGVTTGATAPTASGGPAARVAPGAMAGTTADATTTGSRADATTAAGTFEAALQAVLEGASESSSPQDHLAAALAHASSAGRPDASSTVAASVAGAIVGALHGTRAIPASYRNAEGMPAVVRGMARTLVRATTGS</sequence>
<dbReference type="Proteomes" id="UP000272560">
    <property type="component" value="Unassembled WGS sequence"/>
</dbReference>
<protein>
    <submittedName>
        <fullName evidence="3">ADP-ribosylglycohydrolase family protein</fullName>
    </submittedName>
</protein>
<organism evidence="3 4">
    <name type="scientific">Arthrobacter cheniae</name>
    <dbReference type="NCBI Taxonomy" id="1258888"/>
    <lineage>
        <taxon>Bacteria</taxon>
        <taxon>Bacillati</taxon>
        <taxon>Actinomycetota</taxon>
        <taxon>Actinomycetes</taxon>
        <taxon>Micrococcales</taxon>
        <taxon>Micrococcaceae</taxon>
        <taxon>Arthrobacter</taxon>
    </lineage>
</organism>
<gene>
    <name evidence="3" type="ORF">D6T63_05090</name>
</gene>
<dbReference type="Pfam" id="PF03747">
    <property type="entry name" value="ADP_ribosyl_GH"/>
    <property type="match status" value="1"/>
</dbReference>
<dbReference type="InterPro" id="IPR050792">
    <property type="entry name" value="ADP-ribosylglycohydrolase"/>
</dbReference>
<reference evidence="3 4" key="1">
    <citation type="submission" date="2018-09" db="EMBL/GenBank/DDBJ databases">
        <title>Novel species of Arthrobacter.</title>
        <authorList>
            <person name="Liu Q."/>
            <person name="Xin Y.-H."/>
        </authorList>
    </citation>
    <scope>NUCLEOTIDE SEQUENCE [LARGE SCALE GENOMIC DNA]</scope>
    <source>
        <strain evidence="3 4">Hz2</strain>
    </source>
</reference>
<keyword evidence="1" id="KW-0460">Magnesium</keyword>
<evidence type="ECO:0000313" key="4">
    <source>
        <dbReference type="Proteomes" id="UP000272560"/>
    </source>
</evidence>
<keyword evidence="3" id="KW-0378">Hydrolase</keyword>
<dbReference type="OrthoDB" id="4871367at2"/>
<dbReference type="Gene3D" id="1.10.4080.10">
    <property type="entry name" value="ADP-ribosylation/Crystallin J1"/>
    <property type="match status" value="1"/>
</dbReference>
<dbReference type="SUPFAM" id="SSF101478">
    <property type="entry name" value="ADP-ribosylglycohydrolase"/>
    <property type="match status" value="1"/>
</dbReference>
<feature type="binding site" evidence="1">
    <location>
        <position position="331"/>
    </location>
    <ligand>
        <name>Mg(2+)</name>
        <dbReference type="ChEBI" id="CHEBI:18420"/>
        <label>1</label>
    </ligand>
</feature>
<proteinExistence type="predicted"/>
<comment type="cofactor">
    <cofactor evidence="1">
        <name>Mg(2+)</name>
        <dbReference type="ChEBI" id="CHEBI:18420"/>
    </cofactor>
    <text evidence="1">Binds 2 magnesium ions per subunit.</text>
</comment>
<feature type="binding site" evidence="1">
    <location>
        <position position="334"/>
    </location>
    <ligand>
        <name>Mg(2+)</name>
        <dbReference type="ChEBI" id="CHEBI:18420"/>
        <label>1</label>
    </ligand>
</feature>
<keyword evidence="4" id="KW-1185">Reference proteome</keyword>
<dbReference type="PANTHER" id="PTHR16222">
    <property type="entry name" value="ADP-RIBOSYLGLYCOHYDROLASE"/>
    <property type="match status" value="1"/>
</dbReference>
<evidence type="ECO:0000313" key="3">
    <source>
        <dbReference type="EMBL" id="RJT82107.1"/>
    </source>
</evidence>
<dbReference type="PANTHER" id="PTHR16222:SF12">
    <property type="entry name" value="ADP-RIBOSYLGLYCOHYDROLASE-RELATED"/>
    <property type="match status" value="1"/>
</dbReference>
<feature type="compositionally biased region" description="Low complexity" evidence="2">
    <location>
        <begin position="248"/>
        <end position="286"/>
    </location>
</feature>
<feature type="binding site" evidence="1">
    <location>
        <position position="95"/>
    </location>
    <ligand>
        <name>Mg(2+)</name>
        <dbReference type="ChEBI" id="CHEBI:18420"/>
        <label>1</label>
    </ligand>
</feature>
<feature type="compositionally biased region" description="Basic and acidic residues" evidence="2">
    <location>
        <begin position="235"/>
        <end position="247"/>
    </location>
</feature>
<dbReference type="InterPro" id="IPR005502">
    <property type="entry name" value="Ribosyl_crysJ1"/>
</dbReference>
<dbReference type="InterPro" id="IPR036705">
    <property type="entry name" value="Ribosyl_crysJ1_sf"/>
</dbReference>
<name>A0A3A5M7D6_9MICC</name>
<dbReference type="AlphaFoldDB" id="A0A3A5M7D6"/>
<accession>A0A3A5M7D6</accession>
<comment type="caution">
    <text evidence="3">The sequence shown here is derived from an EMBL/GenBank/DDBJ whole genome shotgun (WGS) entry which is preliminary data.</text>
</comment>
<dbReference type="GO" id="GO:0016787">
    <property type="term" value="F:hydrolase activity"/>
    <property type="evidence" value="ECO:0007669"/>
    <property type="project" value="UniProtKB-KW"/>
</dbReference>
<feature type="region of interest" description="Disordered" evidence="2">
    <location>
        <begin position="235"/>
        <end position="286"/>
    </location>
</feature>
<evidence type="ECO:0000256" key="2">
    <source>
        <dbReference type="SAM" id="MobiDB-lite"/>
    </source>
</evidence>
<keyword evidence="1" id="KW-0479">Metal-binding</keyword>
<dbReference type="RefSeq" id="WP_120147925.1">
    <property type="nucleotide sequence ID" value="NZ_QZVT01000002.1"/>
</dbReference>
<evidence type="ECO:0000256" key="1">
    <source>
        <dbReference type="PIRSR" id="PIRSR605502-1"/>
    </source>
</evidence>
<dbReference type="GO" id="GO:0046872">
    <property type="term" value="F:metal ion binding"/>
    <property type="evidence" value="ECO:0007669"/>
    <property type="project" value="UniProtKB-KW"/>
</dbReference>
<dbReference type="EMBL" id="QZVT01000002">
    <property type="protein sequence ID" value="RJT82107.1"/>
    <property type="molecule type" value="Genomic_DNA"/>
</dbReference>
<feature type="region of interest" description="Disordered" evidence="2">
    <location>
        <begin position="1"/>
        <end position="25"/>
    </location>
</feature>